<dbReference type="GeneID" id="24254886"/>
<organism evidence="2 3">
    <name type="scientific">Clostridium tetani</name>
    <dbReference type="NCBI Taxonomy" id="1513"/>
    <lineage>
        <taxon>Bacteria</taxon>
        <taxon>Bacillati</taxon>
        <taxon>Bacillota</taxon>
        <taxon>Clostridia</taxon>
        <taxon>Eubacteriales</taxon>
        <taxon>Clostridiaceae</taxon>
        <taxon>Clostridium</taxon>
    </lineage>
</organism>
<dbReference type="RefSeq" id="WP_011100103.1">
    <property type="nucleotide sequence ID" value="NZ_AP026806.1"/>
</dbReference>
<dbReference type="PIRSF" id="PIRSF018297">
    <property type="entry name" value="Doc"/>
    <property type="match status" value="1"/>
</dbReference>
<dbReference type="Gene3D" id="1.20.120.1870">
    <property type="entry name" value="Fic/DOC protein, Fido domain"/>
    <property type="match status" value="1"/>
</dbReference>
<comment type="caution">
    <text evidence="2">The sequence shown here is derived from an EMBL/GenBank/DDBJ whole genome shotgun (WGS) entry which is preliminary data.</text>
</comment>
<dbReference type="EMBL" id="QMAP01000002">
    <property type="protein sequence ID" value="RXI49988.1"/>
    <property type="molecule type" value="Genomic_DNA"/>
</dbReference>
<dbReference type="InterPro" id="IPR036597">
    <property type="entry name" value="Fido-like_dom_sf"/>
</dbReference>
<dbReference type="SUPFAM" id="SSF140931">
    <property type="entry name" value="Fic-like"/>
    <property type="match status" value="1"/>
</dbReference>
<dbReference type="NCBIfam" id="TIGR01550">
    <property type="entry name" value="DOC_P1"/>
    <property type="match status" value="1"/>
</dbReference>
<dbReference type="GO" id="GO:0016301">
    <property type="term" value="F:kinase activity"/>
    <property type="evidence" value="ECO:0007669"/>
    <property type="project" value="InterPro"/>
</dbReference>
<reference evidence="2 3" key="1">
    <citation type="submission" date="2018-06" db="EMBL/GenBank/DDBJ databases">
        <title>Genome conservation of Clostridium tetani.</title>
        <authorList>
            <person name="Bruggemann H."/>
            <person name="Popoff M.R."/>
        </authorList>
    </citation>
    <scope>NUCLEOTIDE SEQUENCE [LARGE SCALE GENOMIC DNA]</scope>
    <source>
        <strain evidence="2 3">2017.061</strain>
    </source>
</reference>
<evidence type="ECO:0000313" key="3">
    <source>
        <dbReference type="Proteomes" id="UP000290921"/>
    </source>
</evidence>
<dbReference type="AlphaFoldDB" id="A0A4Q0VEM7"/>
<dbReference type="Pfam" id="PF02661">
    <property type="entry name" value="Fic"/>
    <property type="match status" value="1"/>
</dbReference>
<protein>
    <submittedName>
        <fullName evidence="2">Type II toxin-antitoxin system death-on-curing family toxin</fullName>
    </submittedName>
</protein>
<evidence type="ECO:0000259" key="1">
    <source>
        <dbReference type="PROSITE" id="PS51459"/>
    </source>
</evidence>
<dbReference type="PROSITE" id="PS51459">
    <property type="entry name" value="FIDO"/>
    <property type="match status" value="1"/>
</dbReference>
<name>A0A4Q0VEM7_CLOTA</name>
<gene>
    <name evidence="2" type="ORF">DP130_03130</name>
</gene>
<feature type="domain" description="Fido" evidence="1">
    <location>
        <begin position="4"/>
        <end position="122"/>
    </location>
</feature>
<dbReference type="OMA" id="IRDNWPK"/>
<proteinExistence type="predicted"/>
<sequence length="127" mass="14047">MKHLSKEQMMYLHSMAVKKTGGLDGIRDEGLLDSALNSPFQSFAGEELYPSIQAKAARLGFSIIKNHPFLDGNKRIGMLAMMVFLEINGIQLECSDEDIVDIGLGIASGKYEDDYIIDWIISCSNNS</sequence>
<dbReference type="InterPro" id="IPR053737">
    <property type="entry name" value="Type_II_TA_Toxin"/>
</dbReference>
<accession>A0A4Q0VEM7</accession>
<evidence type="ECO:0000313" key="2">
    <source>
        <dbReference type="EMBL" id="RXI49988.1"/>
    </source>
</evidence>
<dbReference type="Proteomes" id="UP000290921">
    <property type="component" value="Unassembled WGS sequence"/>
</dbReference>
<dbReference type="PANTHER" id="PTHR39426">
    <property type="entry name" value="HOMOLOGY TO DEATH-ON-CURING PROTEIN OF PHAGE P1"/>
    <property type="match status" value="1"/>
</dbReference>
<dbReference type="InterPro" id="IPR006440">
    <property type="entry name" value="Doc"/>
</dbReference>
<dbReference type="PANTHER" id="PTHR39426:SF1">
    <property type="entry name" value="HOMOLOGY TO DEATH-ON-CURING PROTEIN OF PHAGE P1"/>
    <property type="match status" value="1"/>
</dbReference>
<dbReference type="InterPro" id="IPR003812">
    <property type="entry name" value="Fido"/>
</dbReference>